<dbReference type="SUPFAM" id="SSF81383">
    <property type="entry name" value="F-box domain"/>
    <property type="match status" value="2"/>
</dbReference>
<reference evidence="3" key="1">
    <citation type="submission" date="2019-12" db="EMBL/GenBank/DDBJ databases">
        <title>Genome sequencing and annotation of Brassica cretica.</title>
        <authorList>
            <person name="Studholme D.J."/>
            <person name="Sarris P.F."/>
        </authorList>
    </citation>
    <scope>NUCLEOTIDE SEQUENCE</scope>
    <source>
        <strain evidence="3">PFS-102/07</strain>
        <tissue evidence="3">Leaf</tissue>
    </source>
</reference>
<feature type="compositionally biased region" description="Polar residues" evidence="1">
    <location>
        <begin position="329"/>
        <end position="351"/>
    </location>
</feature>
<protein>
    <recommendedName>
        <fullName evidence="2">F-box domain-containing protein</fullName>
    </recommendedName>
</protein>
<dbReference type="Pfam" id="PF00646">
    <property type="entry name" value="F-box"/>
    <property type="match status" value="1"/>
</dbReference>
<dbReference type="InterPro" id="IPR032675">
    <property type="entry name" value="LRR_dom_sf"/>
</dbReference>
<dbReference type="Gene3D" id="3.80.10.10">
    <property type="entry name" value="Ribonuclease Inhibitor"/>
    <property type="match status" value="2"/>
</dbReference>
<dbReference type="PANTHER" id="PTHR38926">
    <property type="entry name" value="F-BOX DOMAIN CONTAINING PROTEIN, EXPRESSED"/>
    <property type="match status" value="1"/>
</dbReference>
<dbReference type="InterPro" id="IPR036047">
    <property type="entry name" value="F-box-like_dom_sf"/>
</dbReference>
<accession>A0A8S9JYJ9</accession>
<gene>
    <name evidence="3" type="ORF">F2Q70_00037824</name>
</gene>
<feature type="region of interest" description="Disordered" evidence="1">
    <location>
        <begin position="328"/>
        <end position="351"/>
    </location>
</feature>
<dbReference type="SUPFAM" id="SSF52047">
    <property type="entry name" value="RNI-like"/>
    <property type="match status" value="2"/>
</dbReference>
<dbReference type="Gene3D" id="1.20.1280.50">
    <property type="match status" value="2"/>
</dbReference>
<dbReference type="EMBL" id="QGKY02000246">
    <property type="protein sequence ID" value="KAF2587042.1"/>
    <property type="molecule type" value="Genomic_DNA"/>
</dbReference>
<dbReference type="InterPro" id="IPR001810">
    <property type="entry name" value="F-box_dom"/>
</dbReference>
<sequence length="652" mass="74788">MERPERFENIPKWEKMDKDMLANIFKKLDVVDVVMGASRVCITWFLASHNKTIWNTIKLNDFDSIVLDNSSNPHLQDNNNGRKHLYSLREILIEINKFSRAAPVDFFFNVNTNVLVEDLAIISDGFPNIRKLALRIQKIQNLNSFASSFSKWKNLQTLIITKITKDGDLNHELKAIAENCRNLTTIKIAYALDQELANIIAGKLSNLKSLSFRCTYVSVEAVKSLIIGLHNLKSLNLSHCVFTKRCNNGMMLATVGISPEDKSTILSIQKLETLKFCCSECTICRDVWNHPLNPQYHSNFGYKQWETDEMKEFELGCNSSCSIINSLSTDPETGSSESSIPELSPKNCSHNESCTPGSKISKLNNFYMRGLKVPKWENMDKDMLVNIFKKLDVVDVIMGASRVCITWFLASHNKTIWNTIKFNDTDSIVVDNTKPHLQDNNNGEKHRYQLREILIEINKFSRAAPVEFFFNVNSNVLEEDLAIISNGLPNIRKLALPIQETQNLNSLASSFSKWKNLKTLIIAKFANSDDLNHEFKTIAENCRNLTTIKLAYRLDHKLANIILGKLPNLERLSLRCTSECHVRMNLYNSAIIGMSRTDELVQLGTQKLENFKVCFWDCTICLDVWKGSSDPRYYSNYEYKQWETDEIEEFEF</sequence>
<dbReference type="AlphaFoldDB" id="A0A8S9JYJ9"/>
<dbReference type="PANTHER" id="PTHR38926:SF42">
    <property type="entry name" value="F-BOX DOMAIN-CONTAINING PROTEIN"/>
    <property type="match status" value="1"/>
</dbReference>
<evidence type="ECO:0000256" key="1">
    <source>
        <dbReference type="SAM" id="MobiDB-lite"/>
    </source>
</evidence>
<organism evidence="3">
    <name type="scientific">Brassica cretica</name>
    <name type="common">Mustard</name>
    <dbReference type="NCBI Taxonomy" id="69181"/>
    <lineage>
        <taxon>Eukaryota</taxon>
        <taxon>Viridiplantae</taxon>
        <taxon>Streptophyta</taxon>
        <taxon>Embryophyta</taxon>
        <taxon>Tracheophyta</taxon>
        <taxon>Spermatophyta</taxon>
        <taxon>Magnoliopsida</taxon>
        <taxon>eudicotyledons</taxon>
        <taxon>Gunneridae</taxon>
        <taxon>Pentapetalae</taxon>
        <taxon>rosids</taxon>
        <taxon>malvids</taxon>
        <taxon>Brassicales</taxon>
        <taxon>Brassicaceae</taxon>
        <taxon>Brassiceae</taxon>
        <taxon>Brassica</taxon>
    </lineage>
</organism>
<proteinExistence type="predicted"/>
<evidence type="ECO:0000259" key="2">
    <source>
        <dbReference type="Pfam" id="PF00646"/>
    </source>
</evidence>
<evidence type="ECO:0000313" key="3">
    <source>
        <dbReference type="EMBL" id="KAF2587042.1"/>
    </source>
</evidence>
<comment type="caution">
    <text evidence="3">The sequence shown here is derived from an EMBL/GenBank/DDBJ whole genome shotgun (WGS) entry which is preliminary data.</text>
</comment>
<name>A0A8S9JYJ9_BRACR</name>
<feature type="domain" description="F-box" evidence="2">
    <location>
        <begin position="376"/>
        <end position="417"/>
    </location>
</feature>